<feature type="region of interest" description="Disordered" evidence="1">
    <location>
        <begin position="817"/>
        <end position="925"/>
    </location>
</feature>
<protein>
    <submittedName>
        <fullName evidence="3">RNA processing protein</fullName>
    </submittedName>
</protein>
<feature type="compositionally biased region" description="Low complexity" evidence="1">
    <location>
        <begin position="303"/>
        <end position="312"/>
    </location>
</feature>
<dbReference type="OrthoDB" id="5563539at2759"/>
<feature type="compositionally biased region" description="Polar residues" evidence="1">
    <location>
        <begin position="542"/>
        <end position="564"/>
    </location>
</feature>
<feature type="compositionally biased region" description="Low complexity" evidence="1">
    <location>
        <begin position="902"/>
        <end position="911"/>
    </location>
</feature>
<feature type="region of interest" description="Disordered" evidence="1">
    <location>
        <begin position="298"/>
        <end position="328"/>
    </location>
</feature>
<dbReference type="InParanoid" id="A3LN17"/>
<dbReference type="FunCoup" id="A3LN17">
    <property type="interactions" value="362"/>
</dbReference>
<feature type="region of interest" description="Disordered" evidence="1">
    <location>
        <begin position="342"/>
        <end position="361"/>
    </location>
</feature>
<evidence type="ECO:0000259" key="2">
    <source>
        <dbReference type="Pfam" id="PF08550"/>
    </source>
</evidence>
<dbReference type="GeneID" id="4837214"/>
<feature type="compositionally biased region" description="Low complexity" evidence="1">
    <location>
        <begin position="788"/>
        <end position="804"/>
    </location>
</feature>
<dbReference type="EMBL" id="CP000496">
    <property type="protein sequence ID" value="ABN64251.2"/>
    <property type="molecule type" value="Genomic_DNA"/>
</dbReference>
<dbReference type="eggNOG" id="ENOG502QSII">
    <property type="taxonomic scope" value="Eukaryota"/>
</dbReference>
<reference evidence="3 4" key="1">
    <citation type="journal article" date="2007" name="Nat. Biotechnol.">
        <title>Genome sequence of the lignocellulose-bioconverting and xylose-fermenting yeast Pichia stipitis.</title>
        <authorList>
            <person name="Jeffries T.W."/>
            <person name="Grigoriev I.V."/>
            <person name="Grimwood J."/>
            <person name="Laplaza J.M."/>
            <person name="Aerts A."/>
            <person name="Salamov A."/>
            <person name="Schmutz J."/>
            <person name="Lindquist E."/>
            <person name="Dehal P."/>
            <person name="Shapiro H."/>
            <person name="Jin Y.S."/>
            <person name="Passoth V."/>
            <person name="Richardson P.M."/>
        </authorList>
    </citation>
    <scope>NUCLEOTIDE SEQUENCE [LARGE SCALE GENOMIC DNA]</scope>
    <source>
        <strain evidence="4">ATCC 58785 / CBS 6054 / NBRC 10063 / NRRL Y-11545</strain>
    </source>
</reference>
<feature type="region of interest" description="Disordered" evidence="1">
    <location>
        <begin position="366"/>
        <end position="387"/>
    </location>
</feature>
<evidence type="ECO:0000256" key="1">
    <source>
        <dbReference type="SAM" id="MobiDB-lite"/>
    </source>
</evidence>
<feature type="compositionally biased region" description="Polar residues" evidence="1">
    <location>
        <begin position="751"/>
        <end position="761"/>
    </location>
</feature>
<feature type="region of interest" description="Disordered" evidence="1">
    <location>
        <begin position="952"/>
        <end position="981"/>
    </location>
</feature>
<accession>A3LN17</accession>
<gene>
    <name evidence="3" type="primary">REG1</name>
    <name evidence="3" type="ORF">PICST_66783</name>
</gene>
<dbReference type="OMA" id="WKYIILK"/>
<feature type="region of interest" description="Disordered" evidence="1">
    <location>
        <begin position="57"/>
        <end position="80"/>
    </location>
</feature>
<dbReference type="GO" id="GO:0042149">
    <property type="term" value="P:cellular response to glucose starvation"/>
    <property type="evidence" value="ECO:0007669"/>
    <property type="project" value="TreeGrafter"/>
</dbReference>
<name>A3LN17_PICST</name>
<dbReference type="STRING" id="322104.A3LN17"/>
<feature type="compositionally biased region" description="Low complexity" evidence="1">
    <location>
        <begin position="344"/>
        <end position="357"/>
    </location>
</feature>
<dbReference type="HOGENOM" id="CLU_014358_0_0_1"/>
<dbReference type="Proteomes" id="UP000002258">
    <property type="component" value="Chromosome 2"/>
</dbReference>
<feature type="compositionally biased region" description="Polar residues" evidence="1">
    <location>
        <begin position="963"/>
        <end position="981"/>
    </location>
</feature>
<dbReference type="RefSeq" id="XP_001382280.2">
    <property type="nucleotide sequence ID" value="XM_001382243.1"/>
</dbReference>
<dbReference type="AlphaFoldDB" id="A3LN17"/>
<dbReference type="GO" id="GO:0005773">
    <property type="term" value="C:vacuole"/>
    <property type="evidence" value="ECO:0007669"/>
    <property type="project" value="GOC"/>
</dbReference>
<evidence type="ECO:0000313" key="4">
    <source>
        <dbReference type="Proteomes" id="UP000002258"/>
    </source>
</evidence>
<sequence>MSMSNNEVFCGGATTSQHVDAQDDDHFENTTFKLKRTRSMGLLDEFIPEKLAAAASSTTTNTADQNTDHIASTTNTSSNSSIDSNIINAGGENDIINIENNIISNNADSSIDSDAISPPVSSVSPGLTPTPLSLKSPELLPHDDTDITTEPSVHVDYLSHQWDVSDISRSWRYVISKRKDVANSARLENASWRTWAQRRCNLKTISPEVVNWSKDSDVTWLYGPILKDDKPLYPDSTSDHKAITTASSVVAGDISIPNKSHVSAPKPILKRRTVQDMMISHSNLLKLQLATNKMYQKQREKQLSIQQQQQHQQKQHIQDGKSKHTPEFDDYDAISAKLNSQYKNVSGSSENSSQNSSVTRLQSLLQKSQGSTSNLKHQPQTPDFGPALLAKDVDEADFSMFLGTSDSVTIPVTEEKHKEKRHIHFNDEVTQCIAVDHFSDNEYEEEDDDYYYDPDTGSEDEFDGYIYENSTNYGENVESTPAYNSDEDDDDEDDDDEDEEGGFFLKVKSPSIPQSNIPGLSASAGGQISSQREPEATEDSDSVSTNNSKSYKTIQLLPSTSLNYGSDEESDEENPYTSSLSHNVNNDVSRGYDYYYDYNTVYTVDPSHAIYGTNKKDTPDVVDVPENITMGSNFDYEIIENDDFASNIDGRNALPIINPAIINSNNINNQNINQNTASYVQYNASANAGSPASPPTIPIPKAAPSAIPSSISGTSPFSLSDSENSDDESDEGLSIGARTSSHSLAQQVFGQAMSESVSNNSAKRHFPEAFETPQPSSAPVSSINPNHSSASISKMPTSSSSLSQSFFGGAALTKQRQSSNSLSEQFFNAQPTTPASISQPQPQHQATDVGSSQWFTVSPESSPAPLQKTLSNTQRKASPLPPHTTSANAFSGNTTPPPSQPPTGSTSRQQSKTFLFDDSDSDSDVDYVENVAPLNVAGPGANSPSYATLASVADKSGVKSPSPDVSNANENNDNQSPQSRNIVGQAKGLANHFLGGWKQ</sequence>
<evidence type="ECO:0000313" key="3">
    <source>
        <dbReference type="EMBL" id="ABN64251.2"/>
    </source>
</evidence>
<feature type="region of interest" description="Disordered" evidence="1">
    <location>
        <begin position="439"/>
        <end position="582"/>
    </location>
</feature>
<feature type="compositionally biased region" description="Polar residues" evidence="1">
    <location>
        <begin position="773"/>
        <end position="787"/>
    </location>
</feature>
<dbReference type="Pfam" id="PF08550">
    <property type="entry name" value="GATA_AreA"/>
    <property type="match status" value="1"/>
</dbReference>
<dbReference type="InterPro" id="IPR013860">
    <property type="entry name" value="AreA_GATA"/>
</dbReference>
<feature type="compositionally biased region" description="Polar residues" evidence="1">
    <location>
        <begin position="511"/>
        <end position="531"/>
    </location>
</feature>
<proteinExistence type="predicted"/>
<dbReference type="KEGG" id="pic:PICST_66783"/>
<feature type="compositionally biased region" description="Low complexity" evidence="1">
    <location>
        <begin position="699"/>
        <end position="722"/>
    </location>
</feature>
<feature type="compositionally biased region" description="Polar residues" evidence="1">
    <location>
        <begin position="366"/>
        <end position="381"/>
    </location>
</feature>
<dbReference type="PANTHER" id="PTHR28051:SF1">
    <property type="entry name" value="PROTEIN MTL1-RELATED"/>
    <property type="match status" value="1"/>
</dbReference>
<feature type="compositionally biased region" description="Acidic residues" evidence="1">
    <location>
        <begin position="485"/>
        <end position="501"/>
    </location>
</feature>
<feature type="compositionally biased region" description="Basic and acidic residues" evidence="1">
    <location>
        <begin position="316"/>
        <end position="327"/>
    </location>
</feature>
<feature type="region of interest" description="Disordered" evidence="1">
    <location>
        <begin position="118"/>
        <end position="138"/>
    </location>
</feature>
<feature type="compositionally biased region" description="Polar residues" evidence="1">
    <location>
        <begin position="817"/>
        <end position="861"/>
    </location>
</feature>
<feature type="compositionally biased region" description="Polar residues" evidence="1">
    <location>
        <begin position="468"/>
        <end position="483"/>
    </location>
</feature>
<feature type="region of interest" description="Disordered" evidence="1">
    <location>
        <begin position="751"/>
        <end position="804"/>
    </location>
</feature>
<feature type="domain" description="Nitrogen regulatory protein areA GATA-like" evidence="2">
    <location>
        <begin position="170"/>
        <end position="197"/>
    </location>
</feature>
<dbReference type="GO" id="GO:0007039">
    <property type="term" value="P:protein catabolic process in the vacuole"/>
    <property type="evidence" value="ECO:0007669"/>
    <property type="project" value="TreeGrafter"/>
</dbReference>
<feature type="compositionally biased region" description="Polar residues" evidence="1">
    <location>
        <begin position="883"/>
        <end position="893"/>
    </location>
</feature>
<organism evidence="3 4">
    <name type="scientific">Scheffersomyces stipitis (strain ATCC 58785 / CBS 6054 / NBRC 10063 / NRRL Y-11545)</name>
    <name type="common">Yeast</name>
    <name type="synonym">Pichia stipitis</name>
    <dbReference type="NCBI Taxonomy" id="322104"/>
    <lineage>
        <taxon>Eukaryota</taxon>
        <taxon>Fungi</taxon>
        <taxon>Dikarya</taxon>
        <taxon>Ascomycota</taxon>
        <taxon>Saccharomycotina</taxon>
        <taxon>Pichiomycetes</taxon>
        <taxon>Debaryomycetaceae</taxon>
        <taxon>Scheffersomyces</taxon>
    </lineage>
</organism>
<keyword evidence="4" id="KW-1185">Reference proteome</keyword>
<feature type="region of interest" description="Disordered" evidence="1">
    <location>
        <begin position="686"/>
        <end position="735"/>
    </location>
</feature>
<feature type="compositionally biased region" description="Acidic residues" evidence="1">
    <location>
        <begin position="441"/>
        <end position="463"/>
    </location>
</feature>
<dbReference type="InterPro" id="IPR052292">
    <property type="entry name" value="Glucose_repression_reg"/>
</dbReference>
<dbReference type="PANTHER" id="PTHR28051">
    <property type="entry name" value="PROTEIN MTL1-RELATED"/>
    <property type="match status" value="1"/>
</dbReference>